<comment type="caution">
    <text evidence="3">The sequence shown here is derived from an EMBL/GenBank/DDBJ whole genome shotgun (WGS) entry which is preliminary data.</text>
</comment>
<evidence type="ECO:0000259" key="2">
    <source>
        <dbReference type="SMART" id="SM01100"/>
    </source>
</evidence>
<dbReference type="EMBL" id="JAGRRH010000004">
    <property type="protein sequence ID" value="KAG7371065.1"/>
    <property type="molecule type" value="Genomic_DNA"/>
</dbReference>
<sequence>MMKRKASATELEYQSPPQCGFNESGSVRRGSAFNNFEMHPSQTPAAHSNLYGDELEDVEETPMLVKELLENLHFELGSCLEKTNILSILKGCSPCPLENDDLMLRFLRVERYNLQSAIKRIVKHYEMKLELFGHEKLGTRITLDDLDHEDMKTLRSGGFQSLPSRDRDGRVVVYERFQSLTYKSPKNLFRIVWFVSMSTMEDAGHKGHIVLISFQTGPFSPDLFDRVVYKKTIHILSKLLPLKLAGFHFCFDDVRFRMVWGLATIYLGKEAKQRAVNHEGTALECRYGLMSYGINVDDLPVTVDGADDHTKLRRWIEQTHAEGHELVPLCLNRRKDTSLCTLSAGLMR</sequence>
<accession>A0A9K3Q5H4</accession>
<gene>
    <name evidence="3" type="ORF">IV203_019635</name>
</gene>
<dbReference type="GO" id="GO:0016020">
    <property type="term" value="C:membrane"/>
    <property type="evidence" value="ECO:0007669"/>
    <property type="project" value="TreeGrafter"/>
</dbReference>
<dbReference type="PANTHER" id="PTHR10174">
    <property type="entry name" value="ALPHA-TOCOPHEROL TRANSFER PROTEIN-RELATED"/>
    <property type="match status" value="1"/>
</dbReference>
<feature type="compositionally biased region" description="Polar residues" evidence="1">
    <location>
        <begin position="15"/>
        <end position="24"/>
    </location>
</feature>
<dbReference type="PANTHER" id="PTHR10174:SF208">
    <property type="entry name" value="CRAL-TRIO DOMAIN-CONTAINING PROTEIN DDB_G0278031"/>
    <property type="match status" value="1"/>
</dbReference>
<proteinExistence type="predicted"/>
<evidence type="ECO:0000313" key="4">
    <source>
        <dbReference type="Proteomes" id="UP000693970"/>
    </source>
</evidence>
<feature type="domain" description="CRAL/TRIO N-terminal" evidence="2">
    <location>
        <begin position="99"/>
        <end position="124"/>
    </location>
</feature>
<protein>
    <recommendedName>
        <fullName evidence="2">CRAL/TRIO N-terminal domain-containing protein</fullName>
    </recommendedName>
</protein>
<organism evidence="3 4">
    <name type="scientific">Nitzschia inconspicua</name>
    <dbReference type="NCBI Taxonomy" id="303405"/>
    <lineage>
        <taxon>Eukaryota</taxon>
        <taxon>Sar</taxon>
        <taxon>Stramenopiles</taxon>
        <taxon>Ochrophyta</taxon>
        <taxon>Bacillariophyta</taxon>
        <taxon>Bacillariophyceae</taxon>
        <taxon>Bacillariophycidae</taxon>
        <taxon>Bacillariales</taxon>
        <taxon>Bacillariaceae</taxon>
        <taxon>Nitzschia</taxon>
    </lineage>
</organism>
<dbReference type="SMART" id="SM01100">
    <property type="entry name" value="CRAL_TRIO_N"/>
    <property type="match status" value="1"/>
</dbReference>
<evidence type="ECO:0000313" key="3">
    <source>
        <dbReference type="EMBL" id="KAG7371065.1"/>
    </source>
</evidence>
<evidence type="ECO:0000256" key="1">
    <source>
        <dbReference type="SAM" id="MobiDB-lite"/>
    </source>
</evidence>
<feature type="region of interest" description="Disordered" evidence="1">
    <location>
        <begin position="1"/>
        <end position="24"/>
    </location>
</feature>
<dbReference type="AlphaFoldDB" id="A0A9K3Q5H4"/>
<dbReference type="InterPro" id="IPR011074">
    <property type="entry name" value="CRAL/TRIO_N_dom"/>
</dbReference>
<reference evidence="3" key="2">
    <citation type="submission" date="2021-04" db="EMBL/GenBank/DDBJ databases">
        <authorList>
            <person name="Podell S."/>
        </authorList>
    </citation>
    <scope>NUCLEOTIDE SEQUENCE</scope>
    <source>
        <strain evidence="3">Hildebrandi</strain>
    </source>
</reference>
<keyword evidence="4" id="KW-1185">Reference proteome</keyword>
<reference evidence="3" key="1">
    <citation type="journal article" date="2021" name="Sci. Rep.">
        <title>Diploid genomic architecture of Nitzschia inconspicua, an elite biomass production diatom.</title>
        <authorList>
            <person name="Oliver A."/>
            <person name="Podell S."/>
            <person name="Pinowska A."/>
            <person name="Traller J.C."/>
            <person name="Smith S.R."/>
            <person name="McClure R."/>
            <person name="Beliaev A."/>
            <person name="Bohutskyi P."/>
            <person name="Hill E.A."/>
            <person name="Rabines A."/>
            <person name="Zheng H."/>
            <person name="Allen L.Z."/>
            <person name="Kuo A."/>
            <person name="Grigoriev I.V."/>
            <person name="Allen A.E."/>
            <person name="Hazlebeck D."/>
            <person name="Allen E.E."/>
        </authorList>
    </citation>
    <scope>NUCLEOTIDE SEQUENCE</scope>
    <source>
        <strain evidence="3">Hildebrandi</strain>
    </source>
</reference>
<name>A0A9K3Q5H4_9STRA</name>
<dbReference type="GO" id="GO:1902936">
    <property type="term" value="F:phosphatidylinositol bisphosphate binding"/>
    <property type="evidence" value="ECO:0007669"/>
    <property type="project" value="TreeGrafter"/>
</dbReference>
<dbReference type="Proteomes" id="UP000693970">
    <property type="component" value="Unassembled WGS sequence"/>
</dbReference>
<dbReference type="OrthoDB" id="75724at2759"/>